<gene>
    <name evidence="2" type="ORF">D5H75_12705</name>
</gene>
<reference evidence="2 3" key="1">
    <citation type="submission" date="2018-09" db="EMBL/GenBank/DDBJ databases">
        <title>YIM 75507 draft genome.</title>
        <authorList>
            <person name="Tang S."/>
            <person name="Feng Y."/>
        </authorList>
    </citation>
    <scope>NUCLEOTIDE SEQUENCE [LARGE SCALE GENOMIC DNA]</scope>
    <source>
        <strain evidence="2 3">YIM 75507</strain>
    </source>
</reference>
<accession>A0A3A4AUL9</accession>
<comment type="caution">
    <text evidence="2">The sequence shown here is derived from an EMBL/GenBank/DDBJ whole genome shotgun (WGS) entry which is preliminary data.</text>
</comment>
<evidence type="ECO:0000313" key="2">
    <source>
        <dbReference type="EMBL" id="RJL32401.1"/>
    </source>
</evidence>
<evidence type="ECO:0000313" key="3">
    <source>
        <dbReference type="Proteomes" id="UP000265768"/>
    </source>
</evidence>
<feature type="region of interest" description="Disordered" evidence="1">
    <location>
        <begin position="1"/>
        <end position="21"/>
    </location>
</feature>
<proteinExistence type="predicted"/>
<dbReference type="AlphaFoldDB" id="A0A3A4AUL9"/>
<protein>
    <submittedName>
        <fullName evidence="2">Uncharacterized protein</fullName>
    </submittedName>
</protein>
<organism evidence="2 3">
    <name type="scientific">Bailinhaonella thermotolerans</name>
    <dbReference type="NCBI Taxonomy" id="1070861"/>
    <lineage>
        <taxon>Bacteria</taxon>
        <taxon>Bacillati</taxon>
        <taxon>Actinomycetota</taxon>
        <taxon>Actinomycetes</taxon>
        <taxon>Streptosporangiales</taxon>
        <taxon>Streptosporangiaceae</taxon>
        <taxon>Bailinhaonella</taxon>
    </lineage>
</organism>
<sequence length="135" mass="14962">MVSYSGGPESRVNGSGPGESWEDEVGARMRDFCDHGLPGDFARLAALAGDASFRELEALGHRAGGDFRPDELLMRLEFLPYIEDAEFAALGLDEEEIAATREFAFEWAEEIKLRRAEDGDLTPHDDDFDIPDPDI</sequence>
<evidence type="ECO:0000256" key="1">
    <source>
        <dbReference type="SAM" id="MobiDB-lite"/>
    </source>
</evidence>
<dbReference type="EMBL" id="QZEY01000004">
    <property type="protein sequence ID" value="RJL32401.1"/>
    <property type="molecule type" value="Genomic_DNA"/>
</dbReference>
<feature type="compositionally biased region" description="Acidic residues" evidence="1">
    <location>
        <begin position="126"/>
        <end position="135"/>
    </location>
</feature>
<dbReference type="Proteomes" id="UP000265768">
    <property type="component" value="Unassembled WGS sequence"/>
</dbReference>
<keyword evidence="3" id="KW-1185">Reference proteome</keyword>
<feature type="compositionally biased region" description="Basic and acidic residues" evidence="1">
    <location>
        <begin position="116"/>
        <end position="125"/>
    </location>
</feature>
<feature type="region of interest" description="Disordered" evidence="1">
    <location>
        <begin position="116"/>
        <end position="135"/>
    </location>
</feature>
<name>A0A3A4AUL9_9ACTN</name>